<proteinExistence type="predicted"/>
<dbReference type="Pfam" id="PF13400">
    <property type="entry name" value="Tad"/>
    <property type="match status" value="1"/>
</dbReference>
<keyword evidence="5" id="KW-1185">Reference proteome</keyword>
<evidence type="ECO:0008006" key="6">
    <source>
        <dbReference type="Google" id="ProtNLM"/>
    </source>
</evidence>
<organism evidence="4 5">
    <name type="scientific">Pseudosulfitobacter pseudonitzschiae</name>
    <dbReference type="NCBI Taxonomy" id="1402135"/>
    <lineage>
        <taxon>Bacteria</taxon>
        <taxon>Pseudomonadati</taxon>
        <taxon>Pseudomonadota</taxon>
        <taxon>Alphaproteobacteria</taxon>
        <taxon>Rhodobacterales</taxon>
        <taxon>Roseobacteraceae</taxon>
        <taxon>Pseudosulfitobacter</taxon>
    </lineage>
</organism>
<feature type="domain" description="Putative Flp pilus-assembly TadG-like N-terminal" evidence="3">
    <location>
        <begin position="16"/>
        <end position="62"/>
    </location>
</feature>
<dbReference type="Pfam" id="PF09977">
    <property type="entry name" value="Tad_C"/>
    <property type="match status" value="1"/>
</dbReference>
<evidence type="ECO:0000256" key="1">
    <source>
        <dbReference type="SAM" id="Phobius"/>
    </source>
</evidence>
<protein>
    <recommendedName>
        <fullName evidence="6">Flp pilus-assembly TadG-like N-terminal domain-containing protein</fullName>
    </recommendedName>
</protein>
<dbReference type="GeneID" id="68871161"/>
<comment type="caution">
    <text evidence="4">The sequence shown here is derived from an EMBL/GenBank/DDBJ whole genome shotgun (WGS) entry which is preliminary data.</text>
</comment>
<dbReference type="Proteomes" id="UP000027746">
    <property type="component" value="Unassembled WGS sequence"/>
</dbReference>
<evidence type="ECO:0000259" key="3">
    <source>
        <dbReference type="Pfam" id="PF13400"/>
    </source>
</evidence>
<dbReference type="InterPro" id="IPR018705">
    <property type="entry name" value="DUF2134_membrane"/>
</dbReference>
<evidence type="ECO:0000313" key="5">
    <source>
        <dbReference type="Proteomes" id="UP000027746"/>
    </source>
</evidence>
<keyword evidence="1" id="KW-0812">Transmembrane</keyword>
<keyword evidence="1" id="KW-1133">Transmembrane helix</keyword>
<evidence type="ECO:0000259" key="2">
    <source>
        <dbReference type="Pfam" id="PF09977"/>
    </source>
</evidence>
<accession>A0A073J2J9</accession>
<gene>
    <name evidence="4" type="ORF">SUH3_17330</name>
</gene>
<dbReference type="InterPro" id="IPR028087">
    <property type="entry name" value="Tad_N"/>
</dbReference>
<dbReference type="RefSeq" id="WP_037925014.1">
    <property type="nucleotide sequence ID" value="NZ_CP054599.1"/>
</dbReference>
<feature type="transmembrane region" description="Helical" evidence="1">
    <location>
        <begin position="20"/>
        <end position="44"/>
    </location>
</feature>
<sequence length="592" mass="61744">MRIKHQLQDFWADERGAVIIIFALVLTVMLGFVALGVDLGALYFRQKTLQTHADLAAISAVNNLSTQPADHALVTVLGNGLDAGAMTSVTFGHYQRDLSVPIDDRLTDRALTAPDVNAATVQLQEAAPLYFARTFLQQDTTQLNATATAARFDLASFSLGSRLLSLDAGLLNALLSEATGSTIALSVLDYEALADADVDLLTFSDALATRADLTALTYEELLSSDIELLDIAGALLDTGVVQGSTAVLDAILASLTVATVDAERLIAIAGDDVGVQLDDVLPTVTVSALDVLMSAVDVVTANHFIETQLDLGIPNLTATKLQLIVGERPAWITFAEKGATAHTAQARLKLDLTMDTGILAGVATGLNILAVELPLYLEIAGATATLTGLDCGAGDTEPLVTFDTGTDPLTGVTGTHVAELFLGNFPAPTFEDNTTPLDQSALTDAKLLGLNVVVTNLLGLPINLGTDVMVKSHASVGVSETSQTTFIRSEEGTTKNFGSGGLLNSTVSTLVANATVRLAPKQGVVNLLLGTVVAVLNNVLSIVTNLLAPILTALLTPVDTLLDGVLDMLGIGIGEADLTLHKAHCGRIVLVR</sequence>
<evidence type="ECO:0000313" key="4">
    <source>
        <dbReference type="EMBL" id="KEJ96025.1"/>
    </source>
</evidence>
<name>A0A073J2J9_9RHOB</name>
<reference evidence="4 5" key="1">
    <citation type="submission" date="2014-01" db="EMBL/GenBank/DDBJ databases">
        <title>Sulfitobacter sp. H3 (MCCC 1A00686) Genome Sequencing.</title>
        <authorList>
            <person name="Lai Q."/>
            <person name="Hong Z."/>
        </authorList>
    </citation>
    <scope>NUCLEOTIDE SEQUENCE [LARGE SCALE GENOMIC DNA]</scope>
    <source>
        <strain evidence="4 5">H3</strain>
    </source>
</reference>
<keyword evidence="1" id="KW-0472">Membrane</keyword>
<dbReference type="OrthoDB" id="7630116at2"/>
<dbReference type="EMBL" id="JAMD01000004">
    <property type="protein sequence ID" value="KEJ96025.1"/>
    <property type="molecule type" value="Genomic_DNA"/>
</dbReference>
<dbReference type="AlphaFoldDB" id="A0A073J2J9"/>
<feature type="domain" description="DUF2134" evidence="2">
    <location>
        <begin position="65"/>
        <end position="149"/>
    </location>
</feature>